<dbReference type="AlphaFoldDB" id="A0A1X7N0B8"/>
<dbReference type="Proteomes" id="UP000193711">
    <property type="component" value="Unassembled WGS sequence"/>
</dbReference>
<evidence type="ECO:0000313" key="2">
    <source>
        <dbReference type="Proteomes" id="UP000193711"/>
    </source>
</evidence>
<sequence length="165" mass="19132">MNTLSLPFSPTRVLFAHWERALEGSTEPEWKPDPVNTPMRLLSPVEFASLRVRLRCDARDLQPTSHGPVTDAALRIGLWEAMGKRFSGYKLAQELQHFFSSRGVVAREPWRGWDMLRAIDATADLHGVELWLNAEPVEPEWTRFREMRLSERLAEVTKRDRPEPR</sequence>
<dbReference type="EMBL" id="FXBM01000001">
    <property type="protein sequence ID" value="SMH30667.1"/>
    <property type="molecule type" value="Genomic_DNA"/>
</dbReference>
<gene>
    <name evidence="1" type="ORF">SAMN06295885_0458</name>
</gene>
<reference evidence="2" key="1">
    <citation type="submission" date="2017-04" db="EMBL/GenBank/DDBJ databases">
        <authorList>
            <person name="Varghese N."/>
            <person name="Submissions S."/>
        </authorList>
    </citation>
    <scope>NUCLEOTIDE SEQUENCE [LARGE SCALE GENOMIC DNA]</scope>
    <source>
        <strain evidence="2">VKM Ac-2121</strain>
    </source>
</reference>
<proteinExistence type="predicted"/>
<organism evidence="1 2">
    <name type="scientific">Rathayibacter oskolensis</name>
    <dbReference type="NCBI Taxonomy" id="1891671"/>
    <lineage>
        <taxon>Bacteria</taxon>
        <taxon>Bacillati</taxon>
        <taxon>Actinomycetota</taxon>
        <taxon>Actinomycetes</taxon>
        <taxon>Micrococcales</taxon>
        <taxon>Microbacteriaceae</taxon>
        <taxon>Rathayibacter</taxon>
    </lineage>
</organism>
<protein>
    <submittedName>
        <fullName evidence="1">Uncharacterized protein</fullName>
    </submittedName>
</protein>
<name>A0A1X7N0B8_9MICO</name>
<accession>A0A1X7N0B8</accession>
<keyword evidence="2" id="KW-1185">Reference proteome</keyword>
<evidence type="ECO:0000313" key="1">
    <source>
        <dbReference type="EMBL" id="SMH30667.1"/>
    </source>
</evidence>
<dbReference type="STRING" id="1891671.SAMN06295885_0458"/>